<keyword evidence="2" id="KW-0695">RNA-directed DNA polymerase</keyword>
<protein>
    <submittedName>
        <fullName evidence="2">Reverse transcriptase N-terminal domain-containing protein</fullName>
    </submittedName>
</protein>
<dbReference type="EMBL" id="JBHFNR010000015">
    <property type="protein sequence ID" value="MFB2891724.1"/>
    <property type="molecule type" value="Genomic_DNA"/>
</dbReference>
<dbReference type="InterPro" id="IPR051083">
    <property type="entry name" value="GrpII_Intron_Splice-Mob/Def"/>
</dbReference>
<name>A0ABV4XL54_9CYAN</name>
<evidence type="ECO:0000313" key="3">
    <source>
        <dbReference type="Proteomes" id="UP001576784"/>
    </source>
</evidence>
<proteinExistence type="predicted"/>
<dbReference type="GO" id="GO:0003964">
    <property type="term" value="F:RNA-directed DNA polymerase activity"/>
    <property type="evidence" value="ECO:0007669"/>
    <property type="project" value="UniProtKB-KW"/>
</dbReference>
<evidence type="ECO:0000259" key="1">
    <source>
        <dbReference type="Pfam" id="PF13655"/>
    </source>
</evidence>
<organism evidence="2 3">
    <name type="scientific">Floridaenema flaviceps BLCC-F50</name>
    <dbReference type="NCBI Taxonomy" id="3153642"/>
    <lineage>
        <taxon>Bacteria</taxon>
        <taxon>Bacillati</taxon>
        <taxon>Cyanobacteriota</taxon>
        <taxon>Cyanophyceae</taxon>
        <taxon>Oscillatoriophycideae</taxon>
        <taxon>Aerosakkonematales</taxon>
        <taxon>Aerosakkonemataceae</taxon>
        <taxon>Floridanema</taxon>
        <taxon>Floridanema flaviceps</taxon>
    </lineage>
</organism>
<dbReference type="Pfam" id="PF13655">
    <property type="entry name" value="RVT_N"/>
    <property type="match status" value="1"/>
</dbReference>
<keyword evidence="2" id="KW-0548">Nucleotidyltransferase</keyword>
<keyword evidence="2" id="KW-0808">Transferase</keyword>
<dbReference type="InterPro" id="IPR025960">
    <property type="entry name" value="RVT_N"/>
</dbReference>
<evidence type="ECO:0000313" key="2">
    <source>
        <dbReference type="EMBL" id="MFB2891724.1"/>
    </source>
</evidence>
<accession>A0ABV4XL54</accession>
<feature type="domain" description="Reverse transcriptase N-terminal" evidence="1">
    <location>
        <begin position="12"/>
        <end position="94"/>
    </location>
</feature>
<dbReference type="Proteomes" id="UP001576784">
    <property type="component" value="Unassembled WGS sequence"/>
</dbReference>
<comment type="caution">
    <text evidence="2">The sequence shown here is derived from an EMBL/GenBank/DDBJ whole genome shotgun (WGS) entry which is preliminary data.</text>
</comment>
<dbReference type="PANTHER" id="PTHR34047">
    <property type="entry name" value="NUCLEAR INTRON MATURASE 1, MITOCHONDRIAL-RELATED"/>
    <property type="match status" value="1"/>
</dbReference>
<dbReference type="PANTHER" id="PTHR34047:SF10">
    <property type="entry name" value="GROUP II INTRON-ASSOCIATED OPEN READING FRAME"/>
    <property type="match status" value="1"/>
</dbReference>
<keyword evidence="3" id="KW-1185">Reference proteome</keyword>
<sequence length="134" mass="15400">MIARSLSASEFWNKLPWKQSRRNLFRLQVRVYKAIRANDLRKAKSLQKLILKSRAARLLAIRQVTQLNAGKKTPGIDGKASLTHQARLELSKRLKSNVNTWRHQGLRQIPIPKKDGSTRILKVPMVCPYCTCVQ</sequence>
<dbReference type="RefSeq" id="WP_413261397.1">
    <property type="nucleotide sequence ID" value="NZ_JBHFNR010000015.1"/>
</dbReference>
<reference evidence="2 3" key="1">
    <citation type="submission" date="2024-09" db="EMBL/GenBank/DDBJ databases">
        <title>Floridaenema gen nov. (Aerosakkonemataceae, Aerosakkonematales ord. nov., Cyanobacteria) from benthic tropical and subtropical fresh waters, with the description of four new species.</title>
        <authorList>
            <person name="Moretto J.A."/>
            <person name="Berthold D.E."/>
            <person name="Lefler F.W."/>
            <person name="Huang I.-S."/>
            <person name="Laughinghouse H. IV."/>
        </authorList>
    </citation>
    <scope>NUCLEOTIDE SEQUENCE [LARGE SCALE GENOMIC DNA]</scope>
    <source>
        <strain evidence="2 3">BLCC-F50</strain>
    </source>
</reference>
<gene>
    <name evidence="2" type="ORF">ACE1CI_02155</name>
</gene>